<dbReference type="InterPro" id="IPR013785">
    <property type="entry name" value="Aldolase_TIM"/>
</dbReference>
<dbReference type="Pfam" id="PF02581">
    <property type="entry name" value="TMP-TENI"/>
    <property type="match status" value="1"/>
</dbReference>
<dbReference type="CDD" id="cd00564">
    <property type="entry name" value="TMP_TenI"/>
    <property type="match status" value="1"/>
</dbReference>
<dbReference type="PANTHER" id="PTHR20857">
    <property type="entry name" value="THIAMINE-PHOSPHATE PYROPHOSPHORYLASE"/>
    <property type="match status" value="1"/>
</dbReference>
<reference evidence="12 13" key="1">
    <citation type="journal article" date="2009" name="Appl. Environ. Microbiol.">
        <title>Community genomic and proteomic analyses of chemoautotrophic iron-oxidizing "Leptospirillum rubarum" (Group II) and "Leptospirillum ferrodiazotrophum" (Group III) bacteria in acid mine drainage biofilms.</title>
        <authorList>
            <person name="Goltsman D.S."/>
            <person name="Denef V.J."/>
            <person name="Singer S.W."/>
            <person name="VerBerkmoes N.C."/>
            <person name="Lefsrud M."/>
            <person name="Mueller R.S."/>
            <person name="Dick G.J."/>
            <person name="Sun C.L."/>
            <person name="Wheeler K.E."/>
            <person name="Zemla A."/>
            <person name="Baker B.J."/>
            <person name="Hauser L."/>
            <person name="Land M."/>
            <person name="Shah M.B."/>
            <person name="Thelen M.P."/>
            <person name="Hettich R.L."/>
            <person name="Banfield J.F."/>
        </authorList>
    </citation>
    <scope>NUCLEOTIDE SEQUENCE [LARGE SCALE GENOMIC DNA]</scope>
</reference>
<dbReference type="PANTHER" id="PTHR20857:SF15">
    <property type="entry name" value="THIAMINE-PHOSPHATE SYNTHASE"/>
    <property type="match status" value="1"/>
</dbReference>
<dbReference type="EMBL" id="GG693875">
    <property type="protein sequence ID" value="EES52593.1"/>
    <property type="molecule type" value="Genomic_DNA"/>
</dbReference>
<keyword evidence="5" id="KW-0460">Magnesium</keyword>
<evidence type="ECO:0000256" key="7">
    <source>
        <dbReference type="ARBA" id="ARBA00047334"/>
    </source>
</evidence>
<evidence type="ECO:0000256" key="9">
    <source>
        <dbReference type="ARBA" id="ARBA00047883"/>
    </source>
</evidence>
<accession>C6HXY1</accession>
<protein>
    <recommendedName>
        <fullName evidence="10">Thiamine-phosphate synthase</fullName>
        <shortName evidence="10">TP synthase</shortName>
        <shortName evidence="10">TPS</shortName>
        <ecNumber evidence="10">2.5.1.3</ecNumber>
    </recommendedName>
    <alternativeName>
        <fullName evidence="10">Thiamine-phosphate pyrophosphorylase</fullName>
        <shortName evidence="10">TMP pyrophosphorylase</shortName>
        <shortName evidence="10">TMP-PPase</shortName>
    </alternativeName>
</protein>
<feature type="binding site" evidence="10">
    <location>
        <position position="140"/>
    </location>
    <ligand>
        <name>4-amino-2-methyl-5-(diphosphooxymethyl)pyrimidine</name>
        <dbReference type="ChEBI" id="CHEBI:57841"/>
    </ligand>
</feature>
<dbReference type="Gene3D" id="3.20.20.70">
    <property type="entry name" value="Aldolase class I"/>
    <property type="match status" value="1"/>
</dbReference>
<name>C6HXY1_9BACT</name>
<dbReference type="UniPathway" id="UPA00060">
    <property type="reaction ID" value="UER00141"/>
</dbReference>
<dbReference type="InterPro" id="IPR036206">
    <property type="entry name" value="ThiamineP_synth_sf"/>
</dbReference>
<dbReference type="InterPro" id="IPR034291">
    <property type="entry name" value="TMP_synthase"/>
</dbReference>
<evidence type="ECO:0000256" key="2">
    <source>
        <dbReference type="ARBA" id="ARBA00005165"/>
    </source>
</evidence>
<dbReference type="AlphaFoldDB" id="C6HXY1"/>
<dbReference type="InterPro" id="IPR022998">
    <property type="entry name" value="ThiamineP_synth_TenI"/>
</dbReference>
<keyword evidence="13" id="KW-1185">Reference proteome</keyword>
<dbReference type="HAMAP" id="MF_00097">
    <property type="entry name" value="TMP_synthase"/>
    <property type="match status" value="1"/>
</dbReference>
<keyword evidence="3 10" id="KW-0808">Transferase</keyword>
<keyword evidence="4" id="KW-0479">Metal-binding</keyword>
<comment type="catalytic activity">
    <reaction evidence="8 10">
        <text>2-(2-carboxy-4-methylthiazol-5-yl)ethyl phosphate + 4-amino-2-methyl-5-(diphosphooxymethyl)pyrimidine + 2 H(+) = thiamine phosphate + CO2 + diphosphate</text>
        <dbReference type="Rhea" id="RHEA:47848"/>
        <dbReference type="ChEBI" id="CHEBI:15378"/>
        <dbReference type="ChEBI" id="CHEBI:16526"/>
        <dbReference type="ChEBI" id="CHEBI:33019"/>
        <dbReference type="ChEBI" id="CHEBI:37575"/>
        <dbReference type="ChEBI" id="CHEBI:57841"/>
        <dbReference type="ChEBI" id="CHEBI:62890"/>
        <dbReference type="EC" id="2.5.1.3"/>
    </reaction>
</comment>
<evidence type="ECO:0000256" key="5">
    <source>
        <dbReference type="ARBA" id="ARBA00022842"/>
    </source>
</evidence>
<comment type="catalytic activity">
    <reaction evidence="7 10">
        <text>4-methyl-5-(2-phosphooxyethyl)-thiazole + 4-amino-2-methyl-5-(diphosphooxymethyl)pyrimidine + H(+) = thiamine phosphate + diphosphate</text>
        <dbReference type="Rhea" id="RHEA:22328"/>
        <dbReference type="ChEBI" id="CHEBI:15378"/>
        <dbReference type="ChEBI" id="CHEBI:33019"/>
        <dbReference type="ChEBI" id="CHEBI:37575"/>
        <dbReference type="ChEBI" id="CHEBI:57841"/>
        <dbReference type="ChEBI" id="CHEBI:58296"/>
        <dbReference type="EC" id="2.5.1.3"/>
    </reaction>
</comment>
<comment type="pathway">
    <text evidence="2 10">Cofactor biosynthesis; thiamine diphosphate biosynthesis; thiamine phosphate from 4-amino-2-methyl-5-diphosphomethylpyrimidine and 4-methyl-5-(2-phosphoethyl)-thiazole: step 1/1.</text>
</comment>
<comment type="function">
    <text evidence="10">Condenses 4-methyl-5-(beta-hydroxyethyl)thiazole monophosphate (THZ-P) and 2-methyl-4-amino-5-hydroxymethyl pyrimidine pyrophosphate (HMP-PP) to form thiamine monophosphate (TMP).</text>
</comment>
<evidence type="ECO:0000256" key="8">
    <source>
        <dbReference type="ARBA" id="ARBA00047851"/>
    </source>
</evidence>
<gene>
    <name evidence="10" type="primary">thiE</name>
    <name evidence="12" type="ORF">UBAL3_93200095</name>
</gene>
<feature type="domain" description="Thiamine phosphate synthase/TenI" evidence="11">
    <location>
        <begin position="13"/>
        <end position="191"/>
    </location>
</feature>
<comment type="cofactor">
    <cofactor evidence="1">
        <name>Mg(2+)</name>
        <dbReference type="ChEBI" id="CHEBI:18420"/>
    </cofactor>
</comment>
<dbReference type="GO" id="GO:0000287">
    <property type="term" value="F:magnesium ion binding"/>
    <property type="evidence" value="ECO:0007669"/>
    <property type="project" value="UniProtKB-UniRule"/>
</dbReference>
<evidence type="ECO:0000256" key="3">
    <source>
        <dbReference type="ARBA" id="ARBA00022679"/>
    </source>
</evidence>
<dbReference type="SUPFAM" id="SSF51391">
    <property type="entry name" value="Thiamin phosphate synthase"/>
    <property type="match status" value="1"/>
</dbReference>
<proteinExistence type="inferred from homology"/>
<comment type="caution">
    <text evidence="10">Lacks conserved residue(s) required for the propagation of feature annotation.</text>
</comment>
<feature type="binding site" evidence="10">
    <location>
        <position position="111"/>
    </location>
    <ligand>
        <name>4-amino-2-methyl-5-(diphosphooxymethyl)pyrimidine</name>
        <dbReference type="ChEBI" id="CHEBI:57841"/>
    </ligand>
</feature>
<evidence type="ECO:0000313" key="13">
    <source>
        <dbReference type="Proteomes" id="UP000009374"/>
    </source>
</evidence>
<feature type="binding site" evidence="10">
    <location>
        <position position="168"/>
    </location>
    <ligand>
        <name>2-[(2R,5Z)-2-carboxy-4-methylthiazol-5(2H)-ylidene]ethyl phosphate</name>
        <dbReference type="ChEBI" id="CHEBI:62899"/>
    </ligand>
</feature>
<evidence type="ECO:0000259" key="11">
    <source>
        <dbReference type="Pfam" id="PF02581"/>
    </source>
</evidence>
<evidence type="ECO:0000256" key="4">
    <source>
        <dbReference type="ARBA" id="ARBA00022723"/>
    </source>
</evidence>
<dbReference type="GO" id="GO:0004789">
    <property type="term" value="F:thiamine-phosphate diphosphorylase activity"/>
    <property type="evidence" value="ECO:0007669"/>
    <property type="project" value="UniProtKB-UniRule"/>
</dbReference>
<dbReference type="GO" id="GO:0009228">
    <property type="term" value="P:thiamine biosynthetic process"/>
    <property type="evidence" value="ECO:0007669"/>
    <property type="project" value="UniProtKB-KW"/>
</dbReference>
<evidence type="ECO:0000256" key="10">
    <source>
        <dbReference type="HAMAP-Rule" id="MF_00097"/>
    </source>
</evidence>
<evidence type="ECO:0000256" key="6">
    <source>
        <dbReference type="ARBA" id="ARBA00022977"/>
    </source>
</evidence>
<feature type="binding site" evidence="10">
    <location>
        <position position="72"/>
    </location>
    <ligand>
        <name>4-amino-2-methyl-5-(diphosphooxymethyl)pyrimidine</name>
        <dbReference type="ChEBI" id="CHEBI:57841"/>
    </ligand>
</feature>
<evidence type="ECO:0000256" key="1">
    <source>
        <dbReference type="ARBA" id="ARBA00001946"/>
    </source>
</evidence>
<dbReference type="Proteomes" id="UP000009374">
    <property type="component" value="Unassembled WGS sequence"/>
</dbReference>
<keyword evidence="6 10" id="KW-0784">Thiamine biosynthesis</keyword>
<evidence type="ECO:0000313" key="12">
    <source>
        <dbReference type="EMBL" id="EES52593.1"/>
    </source>
</evidence>
<dbReference type="GO" id="GO:0005737">
    <property type="term" value="C:cytoplasm"/>
    <property type="evidence" value="ECO:0007669"/>
    <property type="project" value="TreeGrafter"/>
</dbReference>
<dbReference type="EC" id="2.5.1.3" evidence="10"/>
<feature type="binding site" evidence="10">
    <location>
        <begin position="137"/>
        <end position="139"/>
    </location>
    <ligand>
        <name>2-[(2R,5Z)-2-carboxy-4-methylthiazol-5(2H)-ylidene]ethyl phosphate</name>
        <dbReference type="ChEBI" id="CHEBI:62899"/>
    </ligand>
</feature>
<organism evidence="12 13">
    <name type="scientific">Leptospirillum ferrodiazotrophum</name>
    <dbReference type="NCBI Taxonomy" id="412449"/>
    <lineage>
        <taxon>Bacteria</taxon>
        <taxon>Pseudomonadati</taxon>
        <taxon>Nitrospirota</taxon>
        <taxon>Nitrospiria</taxon>
        <taxon>Nitrospirales</taxon>
        <taxon>Nitrospiraceae</taxon>
        <taxon>Leptospirillum</taxon>
    </lineage>
</organism>
<comment type="similarity">
    <text evidence="10">Belongs to the thiamine-phosphate synthase family.</text>
</comment>
<sequence>MDSPCSETLGPLLYVTPEEVPVRDLVRRAIESTRGGVSAVILRRKLSTSWEFSELVRHFRDNVPRGIPWLVNRRMDFALDGGATGLHLPESHPPLPRIRQRVFQGFLVGVSVHGPEAAEEAVREGADYLIAGPVFDTPSKRPFGPPLGLTRLKEIIRSVSVPVFAIGGIGPEEASMLRSTGAAGMVVMGALSYAPDPVAAAYALRKAWARG</sequence>
<dbReference type="GO" id="GO:0009229">
    <property type="term" value="P:thiamine diphosphate biosynthetic process"/>
    <property type="evidence" value="ECO:0007669"/>
    <property type="project" value="UniProtKB-UniRule"/>
</dbReference>
<comment type="catalytic activity">
    <reaction evidence="9 10">
        <text>2-[(2R,5Z)-2-carboxy-4-methylthiazol-5(2H)-ylidene]ethyl phosphate + 4-amino-2-methyl-5-(diphosphooxymethyl)pyrimidine + 2 H(+) = thiamine phosphate + CO2 + diphosphate</text>
        <dbReference type="Rhea" id="RHEA:47844"/>
        <dbReference type="ChEBI" id="CHEBI:15378"/>
        <dbReference type="ChEBI" id="CHEBI:16526"/>
        <dbReference type="ChEBI" id="CHEBI:33019"/>
        <dbReference type="ChEBI" id="CHEBI:37575"/>
        <dbReference type="ChEBI" id="CHEBI:57841"/>
        <dbReference type="ChEBI" id="CHEBI:62899"/>
        <dbReference type="EC" id="2.5.1.3"/>
    </reaction>
</comment>